<reference evidence="1" key="1">
    <citation type="submission" date="2020-04" db="EMBL/GenBank/DDBJ databases">
        <title>Hybrid Assembly of Korean Phytophthora infestans isolates.</title>
        <authorList>
            <person name="Prokchorchik M."/>
            <person name="Lee Y."/>
            <person name="Seo J."/>
            <person name="Cho J.-H."/>
            <person name="Park Y.-E."/>
            <person name="Jang D.-C."/>
            <person name="Im J.-S."/>
            <person name="Choi J.-G."/>
            <person name="Park H.-J."/>
            <person name="Lee G.-B."/>
            <person name="Lee Y.-G."/>
            <person name="Hong S.-Y."/>
            <person name="Cho K."/>
            <person name="Sohn K.H."/>
        </authorList>
    </citation>
    <scope>NUCLEOTIDE SEQUENCE</scope>
    <source>
        <strain evidence="1">KR_1_A1</strain>
        <strain evidence="2">KR_2_A2</strain>
    </source>
</reference>
<dbReference type="EMBL" id="JAACNO010002749">
    <property type="protein sequence ID" value="KAF4131060.1"/>
    <property type="molecule type" value="Genomic_DNA"/>
</dbReference>
<gene>
    <name evidence="1" type="ORF">GN244_ATG16254</name>
    <name evidence="2" type="ORF">GN958_ATG19695</name>
</gene>
<dbReference type="Proteomes" id="UP000704712">
    <property type="component" value="Unassembled WGS sequence"/>
</dbReference>
<protein>
    <submittedName>
        <fullName evidence="1">Uncharacterized protein</fullName>
    </submittedName>
</protein>
<dbReference type="Proteomes" id="UP000602510">
    <property type="component" value="Unassembled WGS sequence"/>
</dbReference>
<comment type="caution">
    <text evidence="1">The sequence shown here is derived from an EMBL/GenBank/DDBJ whole genome shotgun (WGS) entry which is preliminary data.</text>
</comment>
<name>A0A833WMN1_PHYIN</name>
<keyword evidence="3" id="KW-1185">Reference proteome</keyword>
<proteinExistence type="predicted"/>
<evidence type="ECO:0000313" key="2">
    <source>
        <dbReference type="EMBL" id="KAF4131060.1"/>
    </source>
</evidence>
<dbReference type="AlphaFoldDB" id="A0A833WMN1"/>
<evidence type="ECO:0000313" key="1">
    <source>
        <dbReference type="EMBL" id="KAF4031851.1"/>
    </source>
</evidence>
<evidence type="ECO:0000313" key="3">
    <source>
        <dbReference type="Proteomes" id="UP000602510"/>
    </source>
</evidence>
<dbReference type="EMBL" id="WSZM01000533">
    <property type="protein sequence ID" value="KAF4031851.1"/>
    <property type="molecule type" value="Genomic_DNA"/>
</dbReference>
<organism evidence="1 3">
    <name type="scientific">Phytophthora infestans</name>
    <name type="common">Potato late blight agent</name>
    <name type="synonym">Botrytis infestans</name>
    <dbReference type="NCBI Taxonomy" id="4787"/>
    <lineage>
        <taxon>Eukaryota</taxon>
        <taxon>Sar</taxon>
        <taxon>Stramenopiles</taxon>
        <taxon>Oomycota</taxon>
        <taxon>Peronosporomycetes</taxon>
        <taxon>Peronosporales</taxon>
        <taxon>Peronosporaceae</taxon>
        <taxon>Phytophthora</taxon>
    </lineage>
</organism>
<sequence length="89" mass="9867">MFSEIDPSLLGPVVEQSLPFLGSISKTSNGSLVDLVAILPKRIQWLTGQIELLDKPFSWKMPDAKFAENLTVDAFLRGPDFIMKVTKGM</sequence>
<accession>A0A833WMN1</accession>